<feature type="compositionally biased region" description="Basic and acidic residues" evidence="4">
    <location>
        <begin position="589"/>
        <end position="600"/>
    </location>
</feature>
<dbReference type="PANTHER" id="PTHR45789:SF2">
    <property type="entry name" value="FI18025P1"/>
    <property type="match status" value="1"/>
</dbReference>
<feature type="compositionally biased region" description="Polar residues" evidence="4">
    <location>
        <begin position="35"/>
        <end position="44"/>
    </location>
</feature>
<dbReference type="Pfam" id="PF00505">
    <property type="entry name" value="HMG_box"/>
    <property type="match status" value="1"/>
</dbReference>
<evidence type="ECO:0000256" key="3">
    <source>
        <dbReference type="PROSITE-ProRule" id="PRU00267"/>
    </source>
</evidence>
<evidence type="ECO:0000259" key="5">
    <source>
        <dbReference type="PROSITE" id="PS50118"/>
    </source>
</evidence>
<comment type="caution">
    <text evidence="6">The sequence shown here is derived from an EMBL/GenBank/DDBJ whole genome shotgun (WGS) entry which is preliminary data.</text>
</comment>
<keyword evidence="2 3" id="KW-0539">Nucleus</keyword>
<dbReference type="PANTHER" id="PTHR45789">
    <property type="entry name" value="FI18025P1"/>
    <property type="match status" value="1"/>
</dbReference>
<dbReference type="InterPro" id="IPR036910">
    <property type="entry name" value="HMG_box_dom_sf"/>
</dbReference>
<feature type="compositionally biased region" description="Basic residues" evidence="4">
    <location>
        <begin position="98"/>
        <end position="109"/>
    </location>
</feature>
<evidence type="ECO:0000313" key="6">
    <source>
        <dbReference type="EMBL" id="KAF6742420.1"/>
    </source>
</evidence>
<keyword evidence="7" id="KW-1185">Reference proteome</keyword>
<feature type="region of interest" description="Disordered" evidence="4">
    <location>
        <begin position="1"/>
        <end position="116"/>
    </location>
</feature>
<dbReference type="PROSITE" id="PS50118">
    <property type="entry name" value="HMG_BOX_2"/>
    <property type="match status" value="1"/>
</dbReference>
<dbReference type="GO" id="GO:0000981">
    <property type="term" value="F:DNA-binding transcription factor activity, RNA polymerase II-specific"/>
    <property type="evidence" value="ECO:0007669"/>
    <property type="project" value="TreeGrafter"/>
</dbReference>
<feature type="compositionally biased region" description="Polar residues" evidence="4">
    <location>
        <begin position="200"/>
        <end position="211"/>
    </location>
</feature>
<evidence type="ECO:0000313" key="7">
    <source>
        <dbReference type="Proteomes" id="UP000521943"/>
    </source>
</evidence>
<gene>
    <name evidence="6" type="ORF">DFP72DRAFT_938245</name>
</gene>
<dbReference type="InterPro" id="IPR009071">
    <property type="entry name" value="HMG_box_dom"/>
</dbReference>
<proteinExistence type="predicted"/>
<evidence type="ECO:0000256" key="2">
    <source>
        <dbReference type="ARBA" id="ARBA00023242"/>
    </source>
</evidence>
<dbReference type="CDD" id="cd01389">
    <property type="entry name" value="HMG-box_ROX1-like"/>
    <property type="match status" value="1"/>
</dbReference>
<dbReference type="SUPFAM" id="SSF47095">
    <property type="entry name" value="HMG-box"/>
    <property type="match status" value="1"/>
</dbReference>
<dbReference type="Gene3D" id="1.10.30.10">
    <property type="entry name" value="High mobility group box domain"/>
    <property type="match status" value="1"/>
</dbReference>
<feature type="region of interest" description="Disordered" evidence="4">
    <location>
        <begin position="573"/>
        <end position="619"/>
    </location>
</feature>
<feature type="DNA-binding region" description="HMG box" evidence="3">
    <location>
        <begin position="113"/>
        <end position="182"/>
    </location>
</feature>
<feature type="domain" description="HMG box" evidence="5">
    <location>
        <begin position="113"/>
        <end position="182"/>
    </location>
</feature>
<dbReference type="AlphaFoldDB" id="A0A8H6H9J6"/>
<feature type="compositionally biased region" description="Pro residues" evidence="4">
    <location>
        <begin position="86"/>
        <end position="97"/>
    </location>
</feature>
<dbReference type="OrthoDB" id="6247875at2759"/>
<dbReference type="EMBL" id="JACGCI010000184">
    <property type="protein sequence ID" value="KAF6742420.1"/>
    <property type="molecule type" value="Genomic_DNA"/>
</dbReference>
<evidence type="ECO:0000256" key="4">
    <source>
        <dbReference type="SAM" id="MobiDB-lite"/>
    </source>
</evidence>
<sequence length="682" mass="73416">MPALRNIPVGMGMAPRTRRRSSVFAPAKAGVYGVQNPSHNNHGTSHLPPRPISFAPNVTPVTFNESSDSSSPSTPEPGSPSALPKLFPPSETPAPPPARKRCPPGKRRSQGYIPRPPNAFMLFRADFVRQKHVPGSIETNHGSLSKIIGNCWRSLPLDEKKVWETRAKHEKAAHKIAYPNYRFRPVHNKNKKKDGGEVAPSTSSNSANSKGMTKGGEKKDKHEQTFEEEIRCEEVTQLLLEGKKGEELAQALRDLEKRRLVHHSHSQSQSSHGLYLSNTQDYRRSETPSTASSIPFGGIMSAPQPTYPSPMLFGGPNATPLYMHRRSSSVPLPNNHFPSYPNANAFDWSSGVGGDYMMDAPPPPYEFESAPSQDQDLGGSNISIPSVPFLPPPSSGGLAASAHANGPRFSISQQQRMMLGHRRSSSAGAAFGGLHAQQRGWDVPMSFGGSPFDGGAGFAWPGQQAQQGGEMVLQRDDSALPEADLSLFNPSFLSGHSDLHSQGVGPMDALVENVDAGSVGGGNGSVGVGEGVGVGGSAGATPNGCFSVSDLYQGLPPQALGPLDIGPDAMAYQQEQAHHHHHQHSGSQDLHHLQQQDLHHHQQQQWDGQQQQQQQQDGGLQLEFAHANVEAEAEAAQYEQMYLAEQHAQYLMGGYDVASAGGEGQYEGGMGYEYGAGQYVEC</sequence>
<reference evidence="6 7" key="1">
    <citation type="submission" date="2020-07" db="EMBL/GenBank/DDBJ databases">
        <title>Comparative genomics of pyrophilous fungi reveals a link between fire events and developmental genes.</title>
        <authorList>
            <consortium name="DOE Joint Genome Institute"/>
            <person name="Steindorff A.S."/>
            <person name="Carver A."/>
            <person name="Calhoun S."/>
            <person name="Stillman K."/>
            <person name="Liu H."/>
            <person name="Lipzen A."/>
            <person name="Pangilinan J."/>
            <person name="Labutti K."/>
            <person name="Bruns T.D."/>
            <person name="Grigoriev I.V."/>
        </authorList>
    </citation>
    <scope>NUCLEOTIDE SEQUENCE [LARGE SCALE GENOMIC DNA]</scope>
    <source>
        <strain evidence="6 7">CBS 144469</strain>
    </source>
</reference>
<dbReference type="GO" id="GO:0000978">
    <property type="term" value="F:RNA polymerase II cis-regulatory region sequence-specific DNA binding"/>
    <property type="evidence" value="ECO:0007669"/>
    <property type="project" value="TreeGrafter"/>
</dbReference>
<name>A0A8H6H9J6_9AGAR</name>
<dbReference type="Proteomes" id="UP000521943">
    <property type="component" value="Unassembled WGS sequence"/>
</dbReference>
<feature type="compositionally biased region" description="Low complexity" evidence="4">
    <location>
        <begin position="603"/>
        <end position="619"/>
    </location>
</feature>
<dbReference type="InterPro" id="IPR051356">
    <property type="entry name" value="SOX/SOX-like_TF"/>
</dbReference>
<protein>
    <recommendedName>
        <fullName evidence="5">HMG box domain-containing protein</fullName>
    </recommendedName>
</protein>
<evidence type="ECO:0000256" key="1">
    <source>
        <dbReference type="ARBA" id="ARBA00023125"/>
    </source>
</evidence>
<organism evidence="6 7">
    <name type="scientific">Ephemerocybe angulata</name>
    <dbReference type="NCBI Taxonomy" id="980116"/>
    <lineage>
        <taxon>Eukaryota</taxon>
        <taxon>Fungi</taxon>
        <taxon>Dikarya</taxon>
        <taxon>Basidiomycota</taxon>
        <taxon>Agaricomycotina</taxon>
        <taxon>Agaricomycetes</taxon>
        <taxon>Agaricomycetidae</taxon>
        <taxon>Agaricales</taxon>
        <taxon>Agaricineae</taxon>
        <taxon>Psathyrellaceae</taxon>
        <taxon>Ephemerocybe</taxon>
    </lineage>
</organism>
<dbReference type="SMART" id="SM00398">
    <property type="entry name" value="HMG"/>
    <property type="match status" value="1"/>
</dbReference>
<dbReference type="GO" id="GO:0005634">
    <property type="term" value="C:nucleus"/>
    <property type="evidence" value="ECO:0007669"/>
    <property type="project" value="UniProtKB-UniRule"/>
</dbReference>
<feature type="compositionally biased region" description="Basic and acidic residues" evidence="4">
    <location>
        <begin position="215"/>
        <end position="227"/>
    </location>
</feature>
<accession>A0A8H6H9J6</accession>
<keyword evidence="1 3" id="KW-0238">DNA-binding</keyword>
<feature type="region of interest" description="Disordered" evidence="4">
    <location>
        <begin position="184"/>
        <end position="227"/>
    </location>
</feature>